<evidence type="ECO:0000256" key="16">
    <source>
        <dbReference type="ARBA" id="ARBA00023209"/>
    </source>
</evidence>
<evidence type="ECO:0000256" key="18">
    <source>
        <dbReference type="RuleBase" id="RU003938"/>
    </source>
</evidence>
<dbReference type="GO" id="GO:0004605">
    <property type="term" value="F:phosphatidate cytidylyltransferase activity"/>
    <property type="evidence" value="ECO:0007669"/>
    <property type="project" value="UniProtKB-EC"/>
</dbReference>
<evidence type="ECO:0000256" key="4">
    <source>
        <dbReference type="ARBA" id="ARBA00005189"/>
    </source>
</evidence>
<evidence type="ECO:0000256" key="10">
    <source>
        <dbReference type="ARBA" id="ARBA00022679"/>
    </source>
</evidence>
<dbReference type="PROSITE" id="PS01315">
    <property type="entry name" value="CDS"/>
    <property type="match status" value="1"/>
</dbReference>
<evidence type="ECO:0000256" key="12">
    <source>
        <dbReference type="ARBA" id="ARBA00022695"/>
    </source>
</evidence>
<evidence type="ECO:0000256" key="3">
    <source>
        <dbReference type="ARBA" id="ARBA00005119"/>
    </source>
</evidence>
<evidence type="ECO:0000313" key="21">
    <source>
        <dbReference type="Proteomes" id="UP000230956"/>
    </source>
</evidence>
<dbReference type="UniPathway" id="UPA00557">
    <property type="reaction ID" value="UER00614"/>
</dbReference>
<keyword evidence="11 18" id="KW-0812">Transmembrane</keyword>
<feature type="transmembrane region" description="Helical" evidence="19">
    <location>
        <begin position="106"/>
        <end position="123"/>
    </location>
</feature>
<feature type="transmembrane region" description="Helical" evidence="19">
    <location>
        <begin position="250"/>
        <end position="267"/>
    </location>
</feature>
<feature type="transmembrane region" description="Helical" evidence="19">
    <location>
        <begin position="51"/>
        <end position="71"/>
    </location>
</feature>
<organism evidence="20 21">
    <name type="scientific">Candidatus Aquicultor secundus</name>
    <dbReference type="NCBI Taxonomy" id="1973895"/>
    <lineage>
        <taxon>Bacteria</taxon>
        <taxon>Bacillati</taxon>
        <taxon>Actinomycetota</taxon>
        <taxon>Candidatus Aquicultoria</taxon>
        <taxon>Candidatus Aquicultorales</taxon>
        <taxon>Candidatus Aquicultoraceae</taxon>
        <taxon>Candidatus Aquicultor</taxon>
    </lineage>
</organism>
<feature type="transmembrane region" description="Helical" evidence="19">
    <location>
        <begin position="170"/>
        <end position="191"/>
    </location>
</feature>
<dbReference type="PANTHER" id="PTHR46382">
    <property type="entry name" value="PHOSPHATIDATE CYTIDYLYLTRANSFERASE"/>
    <property type="match status" value="1"/>
</dbReference>
<comment type="similarity">
    <text evidence="5 18">Belongs to the CDS family.</text>
</comment>
<dbReference type="EC" id="2.7.7.41" evidence="6 18"/>
<accession>A0A2M7T624</accession>
<evidence type="ECO:0000256" key="9">
    <source>
        <dbReference type="ARBA" id="ARBA00022516"/>
    </source>
</evidence>
<evidence type="ECO:0000256" key="6">
    <source>
        <dbReference type="ARBA" id="ARBA00012487"/>
    </source>
</evidence>
<keyword evidence="15 19" id="KW-0472">Membrane</keyword>
<evidence type="ECO:0000256" key="7">
    <source>
        <dbReference type="ARBA" id="ARBA00019373"/>
    </source>
</evidence>
<evidence type="ECO:0000256" key="14">
    <source>
        <dbReference type="ARBA" id="ARBA00023098"/>
    </source>
</evidence>
<evidence type="ECO:0000256" key="1">
    <source>
        <dbReference type="ARBA" id="ARBA00001698"/>
    </source>
</evidence>
<keyword evidence="12 18" id="KW-0548">Nucleotidyltransferase</keyword>
<reference evidence="21" key="1">
    <citation type="submission" date="2017-09" db="EMBL/GenBank/DDBJ databases">
        <title>Depth-based differentiation of microbial function through sediment-hosted aquifers and enrichment of novel symbionts in the deep terrestrial subsurface.</title>
        <authorList>
            <person name="Probst A.J."/>
            <person name="Ladd B."/>
            <person name="Jarett J.K."/>
            <person name="Geller-Mcgrath D.E."/>
            <person name="Sieber C.M.K."/>
            <person name="Emerson J.B."/>
            <person name="Anantharaman K."/>
            <person name="Thomas B.C."/>
            <person name="Malmstrom R."/>
            <person name="Stieglmeier M."/>
            <person name="Klingl A."/>
            <person name="Woyke T."/>
            <person name="Ryan C.M."/>
            <person name="Banfield J.F."/>
        </authorList>
    </citation>
    <scope>NUCLEOTIDE SEQUENCE [LARGE SCALE GENOMIC DNA]</scope>
</reference>
<evidence type="ECO:0000256" key="8">
    <source>
        <dbReference type="ARBA" id="ARBA00022475"/>
    </source>
</evidence>
<feature type="transmembrane region" description="Helical" evidence="19">
    <location>
        <begin position="203"/>
        <end position="223"/>
    </location>
</feature>
<comment type="pathway">
    <text evidence="3 18">Phospholipid metabolism; CDP-diacylglycerol biosynthesis; CDP-diacylglycerol from sn-glycerol 3-phosphate: step 3/3.</text>
</comment>
<evidence type="ECO:0000313" key="20">
    <source>
        <dbReference type="EMBL" id="PIZ35877.1"/>
    </source>
</evidence>
<dbReference type="RefSeq" id="WP_286677689.1">
    <property type="nucleotide sequence ID" value="NZ_MNXI01000024.1"/>
</dbReference>
<proteinExistence type="inferred from homology"/>
<dbReference type="PANTHER" id="PTHR46382:SF1">
    <property type="entry name" value="PHOSPHATIDATE CYTIDYLYLTRANSFERASE"/>
    <property type="match status" value="1"/>
</dbReference>
<comment type="catalytic activity">
    <reaction evidence="1 18">
        <text>a 1,2-diacyl-sn-glycero-3-phosphate + CTP + H(+) = a CDP-1,2-diacyl-sn-glycerol + diphosphate</text>
        <dbReference type="Rhea" id="RHEA:16229"/>
        <dbReference type="ChEBI" id="CHEBI:15378"/>
        <dbReference type="ChEBI" id="CHEBI:33019"/>
        <dbReference type="ChEBI" id="CHEBI:37563"/>
        <dbReference type="ChEBI" id="CHEBI:58332"/>
        <dbReference type="ChEBI" id="CHEBI:58608"/>
        <dbReference type="EC" id="2.7.7.41"/>
    </reaction>
</comment>
<dbReference type="InterPro" id="IPR000374">
    <property type="entry name" value="PC_trans"/>
</dbReference>
<gene>
    <name evidence="20" type="ORF">COY37_09560</name>
</gene>
<sequence>MLRERVISALVGVPVIVLFLLLGRYFFAFLVAAIVVVSIDELYSMFLLRDLKPNVIIGVAGGIAIVAGALLGSATGLVLALSLAVIVTLVWQILTQGSVVNTGLTFIGLVYIAFSLSHMVLQYDLNDGRIGVLLVFVGTWASDIAAYSIGRAIGKRKLAPTISANKTVEGGIAGLVTPAIVLGGLFLLPWLPFVAKQGIPLTLIEGIGMGLVIGFAAPIGDLVESRIKREMRVKDTGTIIPGHGGFLDRFDSVIFTAIVGYYFWLVIT</sequence>
<evidence type="ECO:0000256" key="2">
    <source>
        <dbReference type="ARBA" id="ARBA00004651"/>
    </source>
</evidence>
<keyword evidence="8" id="KW-1003">Cell membrane</keyword>
<evidence type="ECO:0000256" key="11">
    <source>
        <dbReference type="ARBA" id="ARBA00022692"/>
    </source>
</evidence>
<feature type="transmembrane region" description="Helical" evidence="19">
    <location>
        <begin position="129"/>
        <end position="149"/>
    </location>
</feature>
<evidence type="ECO:0000256" key="19">
    <source>
        <dbReference type="SAM" id="Phobius"/>
    </source>
</evidence>
<comment type="pathway">
    <text evidence="4">Lipid metabolism.</text>
</comment>
<comment type="subcellular location">
    <subcellularLocation>
        <location evidence="2">Cell membrane</location>
        <topology evidence="2">Multi-pass membrane protein</topology>
    </subcellularLocation>
</comment>
<evidence type="ECO:0000256" key="5">
    <source>
        <dbReference type="ARBA" id="ARBA00010185"/>
    </source>
</evidence>
<dbReference type="AlphaFoldDB" id="A0A2M7T624"/>
<evidence type="ECO:0000256" key="13">
    <source>
        <dbReference type="ARBA" id="ARBA00022989"/>
    </source>
</evidence>
<keyword evidence="13 19" id="KW-1133">Transmembrane helix</keyword>
<evidence type="ECO:0000256" key="17">
    <source>
        <dbReference type="ARBA" id="ARBA00023264"/>
    </source>
</evidence>
<keyword evidence="10 18" id="KW-0808">Transferase</keyword>
<name>A0A2M7T624_9ACTN</name>
<evidence type="ECO:0000256" key="15">
    <source>
        <dbReference type="ARBA" id="ARBA00023136"/>
    </source>
</evidence>
<protein>
    <recommendedName>
        <fullName evidence="7 18">Phosphatidate cytidylyltransferase</fullName>
        <ecNumber evidence="6 18">2.7.7.41</ecNumber>
    </recommendedName>
</protein>
<dbReference type="Pfam" id="PF01148">
    <property type="entry name" value="CTP_transf_1"/>
    <property type="match status" value="1"/>
</dbReference>
<dbReference type="Proteomes" id="UP000230956">
    <property type="component" value="Unassembled WGS sequence"/>
</dbReference>
<comment type="caution">
    <text evidence="20">The sequence shown here is derived from an EMBL/GenBank/DDBJ whole genome shotgun (WGS) entry which is preliminary data.</text>
</comment>
<keyword evidence="14" id="KW-0443">Lipid metabolism</keyword>
<dbReference type="GO" id="GO:0005886">
    <property type="term" value="C:plasma membrane"/>
    <property type="evidence" value="ECO:0007669"/>
    <property type="project" value="UniProtKB-SubCell"/>
</dbReference>
<feature type="transmembrane region" description="Helical" evidence="19">
    <location>
        <begin position="6"/>
        <end position="39"/>
    </location>
</feature>
<dbReference type="EMBL" id="PFNG01000223">
    <property type="protein sequence ID" value="PIZ35877.1"/>
    <property type="molecule type" value="Genomic_DNA"/>
</dbReference>
<keyword evidence="9" id="KW-0444">Lipid biosynthesis</keyword>
<dbReference type="GO" id="GO:0016024">
    <property type="term" value="P:CDP-diacylglycerol biosynthetic process"/>
    <property type="evidence" value="ECO:0007669"/>
    <property type="project" value="UniProtKB-UniPathway"/>
</dbReference>
<keyword evidence="17" id="KW-1208">Phospholipid metabolism</keyword>
<keyword evidence="16" id="KW-0594">Phospholipid biosynthesis</keyword>